<proteinExistence type="predicted"/>
<feature type="compositionally biased region" description="Low complexity" evidence="1">
    <location>
        <begin position="121"/>
        <end position="136"/>
    </location>
</feature>
<dbReference type="AlphaFoldDB" id="A0A4R5ESG6"/>
<sequence length="164" mass="16886">MDALSRGLIIAAAAILPGEARRERYREQWLADGEGAAELGIGSLSVAFGAVRVALAMNLTRRSAPALGLAVVLVVGGIRLATTTSGGALGAALAMAGVALPFLLLIVRRFTERHSPGDGQDALAAGRARPASRAPDAGPDWERLQFVLVGGTVLVFLAVLLLHS</sequence>
<feature type="transmembrane region" description="Helical" evidence="2">
    <location>
        <begin position="88"/>
        <end position="107"/>
    </location>
</feature>
<protein>
    <submittedName>
        <fullName evidence="3">Uncharacterized protein</fullName>
    </submittedName>
</protein>
<keyword evidence="2" id="KW-1133">Transmembrane helix</keyword>
<feature type="region of interest" description="Disordered" evidence="1">
    <location>
        <begin position="114"/>
        <end position="136"/>
    </location>
</feature>
<keyword evidence="2" id="KW-0812">Transmembrane</keyword>
<evidence type="ECO:0000256" key="1">
    <source>
        <dbReference type="SAM" id="MobiDB-lite"/>
    </source>
</evidence>
<evidence type="ECO:0000313" key="3">
    <source>
        <dbReference type="EMBL" id="TDE37590.1"/>
    </source>
</evidence>
<dbReference type="EMBL" id="SMLD01000126">
    <property type="protein sequence ID" value="TDE37590.1"/>
    <property type="molecule type" value="Genomic_DNA"/>
</dbReference>
<reference evidence="3 4" key="1">
    <citation type="submission" date="2019-03" db="EMBL/GenBank/DDBJ databases">
        <title>Draft genome sequences of novel Actinobacteria.</title>
        <authorList>
            <person name="Sahin N."/>
            <person name="Ay H."/>
            <person name="Saygin H."/>
        </authorList>
    </citation>
    <scope>NUCLEOTIDE SEQUENCE [LARGE SCALE GENOMIC DNA]</scope>
    <source>
        <strain evidence="3 4">6K102</strain>
    </source>
</reference>
<evidence type="ECO:0000256" key="2">
    <source>
        <dbReference type="SAM" id="Phobius"/>
    </source>
</evidence>
<feature type="transmembrane region" description="Helical" evidence="2">
    <location>
        <begin position="144"/>
        <end position="163"/>
    </location>
</feature>
<dbReference type="RefSeq" id="WP_132637107.1">
    <property type="nucleotide sequence ID" value="NZ_SMLD01000126.1"/>
</dbReference>
<gene>
    <name evidence="3" type="ORF">E1295_34395</name>
</gene>
<dbReference type="Proteomes" id="UP000295136">
    <property type="component" value="Unassembled WGS sequence"/>
</dbReference>
<keyword evidence="4" id="KW-1185">Reference proteome</keyword>
<accession>A0A4R5ESG6</accession>
<feature type="transmembrane region" description="Helical" evidence="2">
    <location>
        <begin position="64"/>
        <end position="82"/>
    </location>
</feature>
<comment type="caution">
    <text evidence="3">The sequence shown here is derived from an EMBL/GenBank/DDBJ whole genome shotgun (WGS) entry which is preliminary data.</text>
</comment>
<organism evidence="3 4">
    <name type="scientific">Nonomuraea mesophila</name>
    <dbReference type="NCBI Taxonomy" id="2530382"/>
    <lineage>
        <taxon>Bacteria</taxon>
        <taxon>Bacillati</taxon>
        <taxon>Actinomycetota</taxon>
        <taxon>Actinomycetes</taxon>
        <taxon>Streptosporangiales</taxon>
        <taxon>Streptosporangiaceae</taxon>
        <taxon>Nonomuraea</taxon>
    </lineage>
</organism>
<evidence type="ECO:0000313" key="4">
    <source>
        <dbReference type="Proteomes" id="UP000295136"/>
    </source>
</evidence>
<name>A0A4R5ESG6_9ACTN</name>
<keyword evidence="2" id="KW-0472">Membrane</keyword>